<feature type="region of interest" description="Disordered" evidence="1">
    <location>
        <begin position="157"/>
        <end position="205"/>
    </location>
</feature>
<feature type="compositionally biased region" description="Basic and acidic residues" evidence="1">
    <location>
        <begin position="183"/>
        <end position="198"/>
    </location>
</feature>
<dbReference type="Proteomes" id="UP000494206">
    <property type="component" value="Unassembled WGS sequence"/>
</dbReference>
<evidence type="ECO:0000256" key="1">
    <source>
        <dbReference type="SAM" id="MobiDB-lite"/>
    </source>
</evidence>
<feature type="domain" description="DUF7808" evidence="3">
    <location>
        <begin position="21"/>
        <end position="127"/>
    </location>
</feature>
<gene>
    <name evidence="4" type="ORF">CBOVIS_LOCUS12194</name>
</gene>
<proteinExistence type="predicted"/>
<dbReference type="OrthoDB" id="5849460at2759"/>
<dbReference type="InterPro" id="IPR056710">
    <property type="entry name" value="DUF7808"/>
</dbReference>
<dbReference type="PANTHER" id="PTHR34493:SF5">
    <property type="entry name" value="WSC DOMAIN-CONTAINING PROTEIN"/>
    <property type="match status" value="1"/>
</dbReference>
<dbReference type="AlphaFoldDB" id="A0A8S1FD33"/>
<evidence type="ECO:0000313" key="5">
    <source>
        <dbReference type="Proteomes" id="UP000494206"/>
    </source>
</evidence>
<accession>A0A8S1FD33</accession>
<comment type="caution">
    <text evidence="4">The sequence shown here is derived from an EMBL/GenBank/DDBJ whole genome shotgun (WGS) entry which is preliminary data.</text>
</comment>
<feature type="compositionally biased region" description="Polar residues" evidence="1">
    <location>
        <begin position="157"/>
        <end position="169"/>
    </location>
</feature>
<dbReference type="PANTHER" id="PTHR34493">
    <property type="entry name" value="PROTEIN CBG13422-RELATED"/>
    <property type="match status" value="1"/>
</dbReference>
<organism evidence="4 5">
    <name type="scientific">Caenorhabditis bovis</name>
    <dbReference type="NCBI Taxonomy" id="2654633"/>
    <lineage>
        <taxon>Eukaryota</taxon>
        <taxon>Metazoa</taxon>
        <taxon>Ecdysozoa</taxon>
        <taxon>Nematoda</taxon>
        <taxon>Chromadorea</taxon>
        <taxon>Rhabditida</taxon>
        <taxon>Rhabditina</taxon>
        <taxon>Rhabditomorpha</taxon>
        <taxon>Rhabditoidea</taxon>
        <taxon>Rhabditidae</taxon>
        <taxon>Peloderinae</taxon>
        <taxon>Caenorhabditis</taxon>
    </lineage>
</organism>
<keyword evidence="5" id="KW-1185">Reference proteome</keyword>
<dbReference type="EMBL" id="CADEPM010000011">
    <property type="protein sequence ID" value="CAB3410712.1"/>
    <property type="molecule type" value="Genomic_DNA"/>
</dbReference>
<feature type="signal peptide" evidence="2">
    <location>
        <begin position="1"/>
        <end position="17"/>
    </location>
</feature>
<evidence type="ECO:0000259" key="3">
    <source>
        <dbReference type="Pfam" id="PF25096"/>
    </source>
</evidence>
<feature type="chain" id="PRO_5035779997" description="DUF7808 domain-containing protein" evidence="2">
    <location>
        <begin position="18"/>
        <end position="223"/>
    </location>
</feature>
<protein>
    <recommendedName>
        <fullName evidence="3">DUF7808 domain-containing protein</fullName>
    </recommendedName>
</protein>
<dbReference type="Pfam" id="PF25096">
    <property type="entry name" value="DUF7808"/>
    <property type="match status" value="1"/>
</dbReference>
<reference evidence="4 5" key="1">
    <citation type="submission" date="2020-04" db="EMBL/GenBank/DDBJ databases">
        <authorList>
            <person name="Laetsch R D."/>
            <person name="Stevens L."/>
            <person name="Kumar S."/>
            <person name="Blaxter L. M."/>
        </authorList>
    </citation>
    <scope>NUCLEOTIDE SEQUENCE [LARGE SCALE GENOMIC DNA]</scope>
</reference>
<sequence>MTPSILVIALLFVTTIAQNVEHREYRCNKSSAQAQSSVCQLKFGLDSEEELSAINDNGCFMHFDSDKKQAIEMCPLQCRRSNRAVIIDNSDCVLGESLGVERRQSDWFMWRTLECRKSNGNFKIDCTTAPLVIDVDDSVDEAGDESQIDDGFTLQTNKNLESEPTNNDITDSEIVENSMEDITSEKKTTITTEKPKTEESEDDLPDKVDALLGFMFPSYRKKH</sequence>
<evidence type="ECO:0000313" key="4">
    <source>
        <dbReference type="EMBL" id="CAB3410712.1"/>
    </source>
</evidence>
<evidence type="ECO:0000256" key="2">
    <source>
        <dbReference type="SAM" id="SignalP"/>
    </source>
</evidence>
<name>A0A8S1FD33_9PELO</name>
<keyword evidence="2" id="KW-0732">Signal</keyword>